<dbReference type="EMBL" id="CM000881">
    <property type="protein sequence ID" value="KQK03291.2"/>
    <property type="molecule type" value="Genomic_DNA"/>
</dbReference>
<proteinExistence type="predicted"/>
<organism evidence="2">
    <name type="scientific">Brachypodium distachyon</name>
    <name type="common">Purple false brome</name>
    <name type="synonym">Trachynia distachya</name>
    <dbReference type="NCBI Taxonomy" id="15368"/>
    <lineage>
        <taxon>Eukaryota</taxon>
        <taxon>Viridiplantae</taxon>
        <taxon>Streptophyta</taxon>
        <taxon>Embryophyta</taxon>
        <taxon>Tracheophyta</taxon>
        <taxon>Spermatophyta</taxon>
        <taxon>Magnoliopsida</taxon>
        <taxon>Liliopsida</taxon>
        <taxon>Poales</taxon>
        <taxon>Poaceae</taxon>
        <taxon>BOP clade</taxon>
        <taxon>Pooideae</taxon>
        <taxon>Stipodae</taxon>
        <taxon>Brachypodieae</taxon>
        <taxon>Brachypodium</taxon>
    </lineage>
</organism>
<dbReference type="EnsemblPlants" id="KQK03291">
    <property type="protein sequence ID" value="KQK03291"/>
    <property type="gene ID" value="BRADI_2g06885v3"/>
</dbReference>
<dbReference type="Gramene" id="KQK03291">
    <property type="protein sequence ID" value="KQK03291"/>
    <property type="gene ID" value="BRADI_2g06885v3"/>
</dbReference>
<accession>A0A0Q3IBQ1</accession>
<gene>
    <name evidence="2" type="ORF">BRADI_2g06885v3</name>
</gene>
<feature type="compositionally biased region" description="Low complexity" evidence="1">
    <location>
        <begin position="168"/>
        <end position="180"/>
    </location>
</feature>
<feature type="region of interest" description="Disordered" evidence="1">
    <location>
        <begin position="121"/>
        <end position="235"/>
    </location>
</feature>
<name>A0A0Q3IBQ1_BRADI</name>
<reference evidence="2" key="2">
    <citation type="submission" date="2017-06" db="EMBL/GenBank/DDBJ databases">
        <title>WGS assembly of Brachypodium distachyon.</title>
        <authorList>
            <consortium name="The International Brachypodium Initiative"/>
            <person name="Lucas S."/>
            <person name="Harmon-Smith M."/>
            <person name="Lail K."/>
            <person name="Tice H."/>
            <person name="Grimwood J."/>
            <person name="Bruce D."/>
            <person name="Barry K."/>
            <person name="Shu S."/>
            <person name="Lindquist E."/>
            <person name="Wang M."/>
            <person name="Pitluck S."/>
            <person name="Vogel J.P."/>
            <person name="Garvin D.F."/>
            <person name="Mockler T.C."/>
            <person name="Schmutz J."/>
            <person name="Rokhsar D."/>
            <person name="Bevan M.W."/>
        </authorList>
    </citation>
    <scope>NUCLEOTIDE SEQUENCE</scope>
    <source>
        <strain evidence="2">Bd21</strain>
    </source>
</reference>
<dbReference type="FunCoup" id="A0A0Q3IBQ1">
    <property type="interactions" value="9"/>
</dbReference>
<evidence type="ECO:0000256" key="1">
    <source>
        <dbReference type="SAM" id="MobiDB-lite"/>
    </source>
</evidence>
<dbReference type="AlphaFoldDB" id="A0A0Q3IBQ1"/>
<feature type="compositionally biased region" description="Basic and acidic residues" evidence="1">
    <location>
        <begin position="141"/>
        <end position="152"/>
    </location>
</feature>
<protein>
    <submittedName>
        <fullName evidence="2 3">Uncharacterized protein</fullName>
    </submittedName>
</protein>
<evidence type="ECO:0000313" key="2">
    <source>
        <dbReference type="EMBL" id="KQK03291.2"/>
    </source>
</evidence>
<dbReference type="InParanoid" id="A0A0Q3IBQ1"/>
<feature type="compositionally biased region" description="Acidic residues" evidence="1">
    <location>
        <begin position="189"/>
        <end position="206"/>
    </location>
</feature>
<sequence>MARIAFSWSEIPPATVDLGMGRYHLTKARRFPVGGSLAIRKAIYGHDQGPSCTKQRRLRRRLRCRRLRRLRLGPRFRLGPAERARGRGPQPRVDAVDVEDVPAVGQLPHLVPVRELRQAHGAVGVRPSTGGRASGALLLTVRRDRQRGERGRVQPAPAADSAERVDGPQDASPEAPAAAGARHEGVQQEADEDEDEGEREEDEDGREQDARAEPMMPRVRFNGARRRAPRLGAVP</sequence>
<reference evidence="2 3" key="1">
    <citation type="journal article" date="2010" name="Nature">
        <title>Genome sequencing and analysis of the model grass Brachypodium distachyon.</title>
        <authorList>
            <consortium name="International Brachypodium Initiative"/>
        </authorList>
    </citation>
    <scope>NUCLEOTIDE SEQUENCE [LARGE SCALE GENOMIC DNA]</scope>
    <source>
        <strain evidence="2 3">Bd21</strain>
    </source>
</reference>
<evidence type="ECO:0000313" key="4">
    <source>
        <dbReference type="Proteomes" id="UP000008810"/>
    </source>
</evidence>
<keyword evidence="4" id="KW-1185">Reference proteome</keyword>
<reference evidence="3" key="3">
    <citation type="submission" date="2018-08" db="UniProtKB">
        <authorList>
            <consortium name="EnsemblPlants"/>
        </authorList>
    </citation>
    <scope>IDENTIFICATION</scope>
    <source>
        <strain evidence="3">cv. Bd21</strain>
    </source>
</reference>
<dbReference type="Proteomes" id="UP000008810">
    <property type="component" value="Chromosome 2"/>
</dbReference>
<evidence type="ECO:0000313" key="3">
    <source>
        <dbReference type="EnsemblPlants" id="KQK03291"/>
    </source>
</evidence>
<feature type="region of interest" description="Disordered" evidence="1">
    <location>
        <begin position="78"/>
        <end position="100"/>
    </location>
</feature>